<proteinExistence type="inferred from homology"/>
<comment type="function">
    <text evidence="6">Negative regulator of FtsZ ring formation; modulates the frequency and position of FtsZ ring formation. Inhibits FtsZ ring formation at polar sites. Interacts either with FtsZ or with one of its binding partners to promote depolymerization.</text>
</comment>
<evidence type="ECO:0000313" key="12">
    <source>
        <dbReference type="Proteomes" id="UP000076872"/>
    </source>
</evidence>
<dbReference type="EMBL" id="LUWI01000041">
    <property type="protein sequence ID" value="KZU01384.1"/>
    <property type="molecule type" value="Genomic_DNA"/>
</dbReference>
<evidence type="ECO:0000256" key="2">
    <source>
        <dbReference type="ARBA" id="ARBA00022989"/>
    </source>
</evidence>
<keyword evidence="4 6" id="KW-0472">Membrane</keyword>
<dbReference type="EMBL" id="MCOL01000001">
    <property type="protein sequence ID" value="ODO62148.1"/>
    <property type="molecule type" value="Genomic_DNA"/>
</dbReference>
<dbReference type="GeneID" id="77215705"/>
<dbReference type="PATRIC" id="fig|1590.143.peg.480"/>
<gene>
    <name evidence="6 11" type="primary">ezrA</name>
    <name evidence="11" type="ORF">JH395_05395</name>
    <name evidence="8" type="ORF">Lp19_1937</name>
    <name evidence="10" type="ORF">LPJSA22_02153</name>
    <name evidence="9" type="ORF">NAB2_0658</name>
    <name evidence="7" type="ORF">Nizo2260_3108</name>
</gene>
<dbReference type="GO" id="GO:0000921">
    <property type="term" value="P:septin ring assembly"/>
    <property type="evidence" value="ECO:0007669"/>
    <property type="project" value="InterPro"/>
</dbReference>
<keyword evidence="6" id="KW-0131">Cell cycle</keyword>
<dbReference type="GO" id="GO:0005886">
    <property type="term" value="C:plasma membrane"/>
    <property type="evidence" value="ECO:0007669"/>
    <property type="project" value="UniProtKB-SubCell"/>
</dbReference>
<dbReference type="NCBIfam" id="NF003409">
    <property type="entry name" value="PRK04778.1-3"/>
    <property type="match status" value="1"/>
</dbReference>
<reference evidence="12 13" key="1">
    <citation type="submission" date="2016-03" db="EMBL/GenBank/DDBJ databases">
        <title>Comparative genomics of 54 Lactobacillus plantarum strains reveals genomic uncoupling from niche constraints.</title>
        <authorList>
            <person name="Martino M.E."/>
        </authorList>
    </citation>
    <scope>NUCLEOTIDE SEQUENCE [LARGE SCALE GENOMIC DNA]</scope>
    <source>
        <strain evidence="8 13">19.1</strain>
        <strain evidence="9 12">NAB2</strain>
        <strain evidence="7 14">Nizo2260</strain>
    </source>
</reference>
<dbReference type="AlphaFoldDB" id="A0A0G9F8Q7"/>
<dbReference type="InterPro" id="IPR010379">
    <property type="entry name" value="EzrA"/>
</dbReference>
<keyword evidence="6" id="KW-1003">Cell membrane</keyword>
<evidence type="ECO:0000313" key="7">
    <source>
        <dbReference type="EMBL" id="KZU01384.1"/>
    </source>
</evidence>
<evidence type="ECO:0000313" key="16">
    <source>
        <dbReference type="Proteomes" id="UP000595466"/>
    </source>
</evidence>
<dbReference type="EMBL" id="LUXO01000013">
    <property type="protein sequence ID" value="KZV05482.1"/>
    <property type="molecule type" value="Genomic_DNA"/>
</dbReference>
<comment type="subcellular location">
    <subcellularLocation>
        <location evidence="6">Cell membrane</location>
        <topology evidence="6">Single-pass membrane protein</topology>
    </subcellularLocation>
    <text evidence="6">Colocalized with FtsZ to the nascent septal site.</text>
</comment>
<dbReference type="Proteomes" id="UP000076882">
    <property type="component" value="Unassembled WGS sequence"/>
</dbReference>
<keyword evidence="5 6" id="KW-0717">Septation</keyword>
<dbReference type="OMA" id="FRSQNHI"/>
<feature type="topological domain" description="Extracellular" evidence="6">
    <location>
        <begin position="1"/>
        <end position="2"/>
    </location>
</feature>
<dbReference type="SMR" id="A0A0G9F8Q7"/>
<evidence type="ECO:0000256" key="3">
    <source>
        <dbReference type="ARBA" id="ARBA00023054"/>
    </source>
</evidence>
<dbReference type="Proteomes" id="UP000076872">
    <property type="component" value="Unassembled WGS sequence"/>
</dbReference>
<dbReference type="EMBL" id="CP066817">
    <property type="protein sequence ID" value="QQM61988.1"/>
    <property type="molecule type" value="Genomic_DNA"/>
</dbReference>
<evidence type="ECO:0000313" key="14">
    <source>
        <dbReference type="Proteomes" id="UP000076989"/>
    </source>
</evidence>
<keyword evidence="6" id="KW-0132">Cell division</keyword>
<dbReference type="Proteomes" id="UP000595466">
    <property type="component" value="Chromosome"/>
</dbReference>
<dbReference type="Proteomes" id="UP000094892">
    <property type="component" value="Unassembled WGS sequence"/>
</dbReference>
<dbReference type="Pfam" id="PF06160">
    <property type="entry name" value="EzrA"/>
    <property type="match status" value="1"/>
</dbReference>
<accession>A0A0G9F8Q7</accession>
<evidence type="ECO:0000256" key="5">
    <source>
        <dbReference type="ARBA" id="ARBA00023210"/>
    </source>
</evidence>
<evidence type="ECO:0000256" key="6">
    <source>
        <dbReference type="HAMAP-Rule" id="MF_00728"/>
    </source>
</evidence>
<evidence type="ECO:0000313" key="9">
    <source>
        <dbReference type="EMBL" id="KZV05482.1"/>
    </source>
</evidence>
<dbReference type="KEGG" id="lpb:SH83_09985"/>
<evidence type="ECO:0000256" key="4">
    <source>
        <dbReference type="ARBA" id="ARBA00023136"/>
    </source>
</evidence>
<protein>
    <recommendedName>
        <fullName evidence="6">Septation ring formation regulator EzrA</fullName>
    </recommendedName>
</protein>
<evidence type="ECO:0000313" key="13">
    <source>
        <dbReference type="Proteomes" id="UP000076882"/>
    </source>
</evidence>
<evidence type="ECO:0000256" key="1">
    <source>
        <dbReference type="ARBA" id="ARBA00022692"/>
    </source>
</evidence>
<evidence type="ECO:0000313" key="15">
    <source>
        <dbReference type="Proteomes" id="UP000094892"/>
    </source>
</evidence>
<reference evidence="11 16" key="3">
    <citation type="submission" date="2020-12" db="EMBL/GenBank/DDBJ databases">
        <title>Whole genome sequencing of Lactobacillus plantarum PC518.</title>
        <authorList>
            <person name="Guo Q."/>
        </authorList>
    </citation>
    <scope>NUCLEOTIDE SEQUENCE [LARGE SCALE GENOMIC DNA]</scope>
    <source>
        <strain evidence="11 16">PC518</strain>
    </source>
</reference>
<keyword evidence="3 6" id="KW-0175">Coiled coil</keyword>
<dbReference type="GO" id="GO:0005940">
    <property type="term" value="C:septin ring"/>
    <property type="evidence" value="ECO:0007669"/>
    <property type="project" value="InterPro"/>
</dbReference>
<dbReference type="EMBL" id="LUXM01000033">
    <property type="protein sequence ID" value="KZU93963.1"/>
    <property type="molecule type" value="Genomic_DNA"/>
</dbReference>
<sequence length="573" mass="64497">MQVAIGIVVVAIVIYAAVKGFQFYIDKQVRQLTERQQALVKQSQTTDFEKIEQLGLTGGSLAKLEALQSAGQEVDNDQLPAVSEQLTAITSQARGIRFLDAQQNLKKVAATLDTIEQRQAEIRQGLQALDDADAAHRQAVASLEKKYQNIRKTLLSQNFSFGPSIDKLEDQLANLESDFDHFSELAKAGDHDAAEKVLDQLHHDTGTLEMDIDRIPPIYKDLVSGFPDQLAELASGYQQLTAQHFHFEVESIEPEIKALQQAIDDNIALLGDLKVTDAENGNHAIEKRIDHLYDVMQAEIDAKAVVDQQQEEISKFLTHAMNQNHRLQIELDRLAQSYTLNNGEVERTRELNEQLKNIEAVYQADVTAITSKQAVFSEIAAHFAEQDEQLKGIEEEQVAINKGVASLTAEESKAHETLQRFDFEIHAIKRQVENLNLPGLPKDYLDYFKVVAKEIERLDHDINKLVINMDDITKQLIVIQADMATLKEKTSDLTDAAVMAEQLLQYANRYKTNHEEVQEASVEAQRLFTETHDYARSLEVIATAVDKVDPGSYKRIEDSYYANKQADKMNDEA</sequence>
<comment type="similarity">
    <text evidence="6">Belongs to the EzrA family.</text>
</comment>
<dbReference type="GO" id="GO:0000917">
    <property type="term" value="P:division septum assembly"/>
    <property type="evidence" value="ECO:0007669"/>
    <property type="project" value="UniProtKB-KW"/>
</dbReference>
<dbReference type="HAMAP" id="MF_00728">
    <property type="entry name" value="EzrA"/>
    <property type="match status" value="1"/>
</dbReference>
<reference evidence="10 15" key="2">
    <citation type="submission" date="2016-08" db="EMBL/GenBank/DDBJ databases">
        <title>Genome sequencing of Lactobacillus plantarum JSA22, isolated from fermented soybean paste.</title>
        <authorList>
            <person name="Choi H.S."/>
        </authorList>
    </citation>
    <scope>NUCLEOTIDE SEQUENCE [LARGE SCALE GENOMIC DNA]</scope>
    <source>
        <strain evidence="10 15">JSA22</strain>
    </source>
</reference>
<dbReference type="Proteomes" id="UP000076989">
    <property type="component" value="Unassembled WGS sequence"/>
</dbReference>
<evidence type="ECO:0000313" key="10">
    <source>
        <dbReference type="EMBL" id="ODO62148.1"/>
    </source>
</evidence>
<evidence type="ECO:0000313" key="11">
    <source>
        <dbReference type="EMBL" id="QQM61988.1"/>
    </source>
</evidence>
<evidence type="ECO:0000313" key="8">
    <source>
        <dbReference type="EMBL" id="KZU93963.1"/>
    </source>
</evidence>
<name>A0A0G9F8Q7_LACPN</name>
<feature type="topological domain" description="Cytoplasmic" evidence="6">
    <location>
        <begin position="22"/>
        <end position="573"/>
    </location>
</feature>
<keyword evidence="1 6" id="KW-0812">Transmembrane</keyword>
<dbReference type="RefSeq" id="WP_003641477.1">
    <property type="nucleotide sequence ID" value="NZ_AP028145.1"/>
</dbReference>
<organism evidence="10 15">
    <name type="scientific">Lactiplantibacillus plantarum</name>
    <name type="common">Lactobacillus plantarum</name>
    <dbReference type="NCBI Taxonomy" id="1590"/>
    <lineage>
        <taxon>Bacteria</taxon>
        <taxon>Bacillati</taxon>
        <taxon>Bacillota</taxon>
        <taxon>Bacilli</taxon>
        <taxon>Lactobacillales</taxon>
        <taxon>Lactobacillaceae</taxon>
        <taxon>Lactiplantibacillus</taxon>
    </lineage>
</organism>
<keyword evidence="2 6" id="KW-1133">Transmembrane helix</keyword>